<name>A0A7U4TH18_DESA2</name>
<gene>
    <name evidence="1" type="ORF">HS1_000568</name>
</gene>
<keyword evidence="2" id="KW-1185">Reference proteome</keyword>
<evidence type="ECO:0000313" key="2">
    <source>
        <dbReference type="Proteomes" id="UP000070560"/>
    </source>
</evidence>
<dbReference type="KEGG" id="daw:HS1_000568"/>
<organism evidence="1 2">
    <name type="scientific">Desulfofervidus auxilii</name>
    <dbReference type="NCBI Taxonomy" id="1621989"/>
    <lineage>
        <taxon>Bacteria</taxon>
        <taxon>Pseudomonadati</taxon>
        <taxon>Thermodesulfobacteriota</taxon>
        <taxon>Candidatus Desulfofervidia</taxon>
        <taxon>Candidatus Desulfofervidales</taxon>
        <taxon>Candidatus Desulfofervidaceae</taxon>
        <taxon>Candidatus Desulfofervidus</taxon>
    </lineage>
</organism>
<dbReference type="RefSeq" id="WP_066060726.1">
    <property type="nucleotide sequence ID" value="NZ_CP013015.1"/>
</dbReference>
<dbReference type="Proteomes" id="UP000070560">
    <property type="component" value="Chromosome"/>
</dbReference>
<reference evidence="1 2" key="1">
    <citation type="submission" date="2015-10" db="EMBL/GenBank/DDBJ databases">
        <title>Candidatus Desulfofervidus auxilii, a hydrogenotrophic sulfate-reducing bacterium involved in the thermophilic anaerobic oxidation of methane.</title>
        <authorList>
            <person name="Krukenberg V."/>
            <person name="Richter M."/>
            <person name="Wegener G."/>
        </authorList>
    </citation>
    <scope>NUCLEOTIDE SEQUENCE [LARGE SCALE GENOMIC DNA]</scope>
    <source>
        <strain evidence="1 2">HS1</strain>
    </source>
</reference>
<accession>A0A7U4TH18</accession>
<sequence length="128" mass="14410">MPDKTTIQEYINNFRRRLARFLKPGIGVTCNVYPAKSGGAILEFTIGPGLKNDDVYQEVSQTLSKILSKIKQRAFGGNLDGFIFRGTNVILEDNRIIFIKDDSPSEWTDKAAAHDLERILPKSRRNAP</sequence>
<dbReference type="OrthoDB" id="7068086at2"/>
<evidence type="ECO:0000313" key="1">
    <source>
        <dbReference type="EMBL" id="AMM40374.1"/>
    </source>
</evidence>
<dbReference type="EMBL" id="CP013015">
    <property type="protein sequence ID" value="AMM40374.1"/>
    <property type="molecule type" value="Genomic_DNA"/>
</dbReference>
<dbReference type="AlphaFoldDB" id="A0A7U4TH18"/>
<protein>
    <submittedName>
        <fullName evidence="1">Uncharacterized protein</fullName>
    </submittedName>
</protein>
<proteinExistence type="predicted"/>